<dbReference type="InterPro" id="IPR000577">
    <property type="entry name" value="Carb_kinase_FGGY"/>
</dbReference>
<dbReference type="PANTHER" id="PTHR43095:SF5">
    <property type="entry name" value="XYLULOSE KINASE"/>
    <property type="match status" value="1"/>
</dbReference>
<proteinExistence type="inferred from homology"/>
<evidence type="ECO:0000259" key="4">
    <source>
        <dbReference type="Pfam" id="PF00370"/>
    </source>
</evidence>
<dbReference type="Proteomes" id="UP000292423">
    <property type="component" value="Unassembled WGS sequence"/>
</dbReference>
<accession>A0A4Q7Z452</accession>
<gene>
    <name evidence="6" type="ORF">EV700_1964</name>
</gene>
<evidence type="ECO:0000313" key="6">
    <source>
        <dbReference type="EMBL" id="RZU45152.1"/>
    </source>
</evidence>
<dbReference type="SUPFAM" id="SSF53067">
    <property type="entry name" value="Actin-like ATPase domain"/>
    <property type="match status" value="2"/>
</dbReference>
<dbReference type="EMBL" id="SHKX01000012">
    <property type="protein sequence ID" value="RZU45152.1"/>
    <property type="molecule type" value="Genomic_DNA"/>
</dbReference>
<evidence type="ECO:0000256" key="2">
    <source>
        <dbReference type="ARBA" id="ARBA00022679"/>
    </source>
</evidence>
<dbReference type="InterPro" id="IPR018485">
    <property type="entry name" value="FGGY_C"/>
</dbReference>
<dbReference type="Pfam" id="PF00370">
    <property type="entry name" value="FGGY_N"/>
    <property type="match status" value="1"/>
</dbReference>
<evidence type="ECO:0000313" key="7">
    <source>
        <dbReference type="Proteomes" id="UP000292423"/>
    </source>
</evidence>
<comment type="similarity">
    <text evidence="1">Belongs to the FGGY kinase family.</text>
</comment>
<evidence type="ECO:0000256" key="3">
    <source>
        <dbReference type="ARBA" id="ARBA00022777"/>
    </source>
</evidence>
<organism evidence="6 7">
    <name type="scientific">Fluviicoccus keumensis</name>
    <dbReference type="NCBI Taxonomy" id="1435465"/>
    <lineage>
        <taxon>Bacteria</taxon>
        <taxon>Pseudomonadati</taxon>
        <taxon>Pseudomonadota</taxon>
        <taxon>Gammaproteobacteria</taxon>
        <taxon>Moraxellales</taxon>
        <taxon>Moraxellaceae</taxon>
        <taxon>Fluviicoccus</taxon>
    </lineage>
</organism>
<dbReference type="OrthoDB" id="9805576at2"/>
<dbReference type="PIRSF" id="PIRSF000538">
    <property type="entry name" value="GlpK"/>
    <property type="match status" value="1"/>
</dbReference>
<evidence type="ECO:0000256" key="1">
    <source>
        <dbReference type="ARBA" id="ARBA00009156"/>
    </source>
</evidence>
<sequence length="511" mass="56594">MSSARFLSIDCGTQSLRAFVFDADGEMLARSQITFEPPYRSPEKGQAEQDADYYWDCVVQTCQSLWQQGIDPATLKAATVTTQRGTVVVVDSQGKPLRPAFLWLDERQTAEMPPLPVYWEKLHQLSGHQTTIHKLRRRAQANWLAMHDPQTWQRTHKFLLLSGYLSFRLTGQYRDSVASQVGYIPFDYKKHQWHAAWDWRWQALGVPRRMLPELTPPGGLLGRISEAAARETGLPVNLPVISAGADKACEVLGAGCISPWQGALSFGTTATFNTVSRKFVSINPPMPPYPAAVPGEYCLESQIPQGFALVRYFRDQIAGPEIAAAVEWGNDWLSVLDEWLAQTPAGANGLMWQPGLSVQSSGESLSRGALLGLGTQHSKADWYRALVEGLLYALRDGQLHVARYTHQPVTMMFAAGGGAQSDAVMQTAADVFGMAIHRPHTHETSGLGAAICAAVGTGVYPDFPAAVKAMSRVTRIFYPRADRAAIHEQLFQQVYRPWIRSLAELYAHLRD</sequence>
<keyword evidence="3 6" id="KW-0418">Kinase</keyword>
<dbReference type="CDD" id="cd07779">
    <property type="entry name" value="ASKHA_NBD_FGGY_YgcE-like"/>
    <property type="match status" value="1"/>
</dbReference>
<feature type="domain" description="Carbohydrate kinase FGGY N-terminal" evidence="4">
    <location>
        <begin position="7"/>
        <end position="253"/>
    </location>
</feature>
<dbReference type="GO" id="GO:0016301">
    <property type="term" value="F:kinase activity"/>
    <property type="evidence" value="ECO:0007669"/>
    <property type="project" value="UniProtKB-KW"/>
</dbReference>
<dbReference type="InterPro" id="IPR050406">
    <property type="entry name" value="FGGY_Carb_Kinase"/>
</dbReference>
<protein>
    <submittedName>
        <fullName evidence="6">Sugar (Pentulose or hexulose) kinase</fullName>
    </submittedName>
</protein>
<dbReference type="RefSeq" id="WP_130413220.1">
    <property type="nucleotide sequence ID" value="NZ_SHKX01000012.1"/>
</dbReference>
<dbReference type="AlphaFoldDB" id="A0A4Q7Z452"/>
<dbReference type="InterPro" id="IPR018484">
    <property type="entry name" value="FGGY_N"/>
</dbReference>
<dbReference type="Pfam" id="PF02782">
    <property type="entry name" value="FGGY_C"/>
    <property type="match status" value="1"/>
</dbReference>
<comment type="caution">
    <text evidence="6">The sequence shown here is derived from an EMBL/GenBank/DDBJ whole genome shotgun (WGS) entry which is preliminary data.</text>
</comment>
<name>A0A4Q7Z452_9GAMM</name>
<dbReference type="InterPro" id="IPR043129">
    <property type="entry name" value="ATPase_NBD"/>
</dbReference>
<keyword evidence="2" id="KW-0808">Transferase</keyword>
<dbReference type="GO" id="GO:0005975">
    <property type="term" value="P:carbohydrate metabolic process"/>
    <property type="evidence" value="ECO:0007669"/>
    <property type="project" value="InterPro"/>
</dbReference>
<keyword evidence="7" id="KW-1185">Reference proteome</keyword>
<reference evidence="6 7" key="1">
    <citation type="submission" date="2019-02" db="EMBL/GenBank/DDBJ databases">
        <title>Genomic Encyclopedia of Type Strains, Phase IV (KMG-IV): sequencing the most valuable type-strain genomes for metagenomic binning, comparative biology and taxonomic classification.</title>
        <authorList>
            <person name="Goeker M."/>
        </authorList>
    </citation>
    <scope>NUCLEOTIDE SEQUENCE [LARGE SCALE GENOMIC DNA]</scope>
    <source>
        <strain evidence="6 7">DSM 105135</strain>
    </source>
</reference>
<dbReference type="Gene3D" id="3.30.420.40">
    <property type="match status" value="2"/>
</dbReference>
<feature type="domain" description="Carbohydrate kinase FGGY C-terminal" evidence="5">
    <location>
        <begin position="263"/>
        <end position="455"/>
    </location>
</feature>
<evidence type="ECO:0000259" key="5">
    <source>
        <dbReference type="Pfam" id="PF02782"/>
    </source>
</evidence>
<dbReference type="PANTHER" id="PTHR43095">
    <property type="entry name" value="SUGAR KINASE"/>
    <property type="match status" value="1"/>
</dbReference>